<dbReference type="AlphaFoldDB" id="A0A8K0CHZ1"/>
<feature type="domain" description="PiggyBac transposable element-derived protein" evidence="1">
    <location>
        <begin position="20"/>
        <end position="104"/>
    </location>
</feature>
<proteinExistence type="predicted"/>
<evidence type="ECO:0000313" key="3">
    <source>
        <dbReference type="Proteomes" id="UP000801492"/>
    </source>
</evidence>
<dbReference type="EMBL" id="VTPC01082165">
    <property type="protein sequence ID" value="KAF2887709.1"/>
    <property type="molecule type" value="Genomic_DNA"/>
</dbReference>
<dbReference type="InterPro" id="IPR029526">
    <property type="entry name" value="PGBD"/>
</dbReference>
<evidence type="ECO:0000259" key="1">
    <source>
        <dbReference type="Pfam" id="PF13843"/>
    </source>
</evidence>
<dbReference type="Pfam" id="PF13843">
    <property type="entry name" value="DDE_Tnp_1_7"/>
    <property type="match status" value="1"/>
</dbReference>
<accession>A0A8K0CHZ1</accession>
<name>A0A8K0CHZ1_IGNLU</name>
<protein>
    <recommendedName>
        <fullName evidence="1">PiggyBac transposable element-derived protein domain-containing protein</fullName>
    </recommendedName>
</protein>
<sequence length="105" mass="12458">MYRRRGRIQKYNAFKRPPPKAFKPFTEEKFGVFLGILLAAGVHKSNKEHISEMWKPESLPLFRAAMSRDRFKMFIRFDKQNTRNERAETDKIAPIRDMLNAKNAK</sequence>
<evidence type="ECO:0000313" key="2">
    <source>
        <dbReference type="EMBL" id="KAF2887709.1"/>
    </source>
</evidence>
<comment type="caution">
    <text evidence="2">The sequence shown here is derived from an EMBL/GenBank/DDBJ whole genome shotgun (WGS) entry which is preliminary data.</text>
</comment>
<gene>
    <name evidence="2" type="ORF">ILUMI_18464</name>
</gene>
<keyword evidence="3" id="KW-1185">Reference proteome</keyword>
<reference evidence="2" key="1">
    <citation type="submission" date="2019-08" db="EMBL/GenBank/DDBJ databases">
        <title>The genome of the North American firefly Photinus pyralis.</title>
        <authorList>
            <consortium name="Photinus pyralis genome working group"/>
            <person name="Fallon T.R."/>
            <person name="Sander Lower S.E."/>
            <person name="Weng J.-K."/>
        </authorList>
    </citation>
    <scope>NUCLEOTIDE SEQUENCE</scope>
    <source>
        <strain evidence="2">TRF0915ILg1</strain>
        <tissue evidence="2">Whole body</tissue>
    </source>
</reference>
<dbReference type="Proteomes" id="UP000801492">
    <property type="component" value="Unassembled WGS sequence"/>
</dbReference>
<dbReference type="OrthoDB" id="6775400at2759"/>
<organism evidence="2 3">
    <name type="scientific">Ignelater luminosus</name>
    <name type="common">Cucubano</name>
    <name type="synonym">Pyrophorus luminosus</name>
    <dbReference type="NCBI Taxonomy" id="2038154"/>
    <lineage>
        <taxon>Eukaryota</taxon>
        <taxon>Metazoa</taxon>
        <taxon>Ecdysozoa</taxon>
        <taxon>Arthropoda</taxon>
        <taxon>Hexapoda</taxon>
        <taxon>Insecta</taxon>
        <taxon>Pterygota</taxon>
        <taxon>Neoptera</taxon>
        <taxon>Endopterygota</taxon>
        <taxon>Coleoptera</taxon>
        <taxon>Polyphaga</taxon>
        <taxon>Elateriformia</taxon>
        <taxon>Elateroidea</taxon>
        <taxon>Elateridae</taxon>
        <taxon>Agrypninae</taxon>
        <taxon>Pyrophorini</taxon>
        <taxon>Ignelater</taxon>
    </lineage>
</organism>